<dbReference type="Gene3D" id="3.40.33.10">
    <property type="entry name" value="CAP"/>
    <property type="match status" value="1"/>
</dbReference>
<evidence type="ECO:0000256" key="1">
    <source>
        <dbReference type="SAM" id="MobiDB-lite"/>
    </source>
</evidence>
<accession>A0A9P4GY25</accession>
<protein>
    <submittedName>
        <fullName evidence="3">PR-1-like protein</fullName>
    </submittedName>
</protein>
<dbReference type="InterPro" id="IPR035940">
    <property type="entry name" value="CAP_sf"/>
</dbReference>
<feature type="domain" description="SCP" evidence="2">
    <location>
        <begin position="63"/>
        <end position="210"/>
    </location>
</feature>
<reference evidence="3" key="1">
    <citation type="journal article" date="2020" name="Stud. Mycol.">
        <title>101 Dothideomycetes genomes: a test case for predicting lifestyles and emergence of pathogens.</title>
        <authorList>
            <person name="Haridas S."/>
            <person name="Albert R."/>
            <person name="Binder M."/>
            <person name="Bloem J."/>
            <person name="Labutti K."/>
            <person name="Salamov A."/>
            <person name="Andreopoulos B."/>
            <person name="Baker S."/>
            <person name="Barry K."/>
            <person name="Bills G."/>
            <person name="Bluhm B."/>
            <person name="Cannon C."/>
            <person name="Castanera R."/>
            <person name="Culley D."/>
            <person name="Daum C."/>
            <person name="Ezra D."/>
            <person name="Gonzalez J."/>
            <person name="Henrissat B."/>
            <person name="Kuo A."/>
            <person name="Liang C."/>
            <person name="Lipzen A."/>
            <person name="Lutzoni F."/>
            <person name="Magnuson J."/>
            <person name="Mondo S."/>
            <person name="Nolan M."/>
            <person name="Ohm R."/>
            <person name="Pangilinan J."/>
            <person name="Park H.-J."/>
            <person name="Ramirez L."/>
            <person name="Alfaro M."/>
            <person name="Sun H."/>
            <person name="Tritt A."/>
            <person name="Yoshinaga Y."/>
            <person name="Zwiers L.-H."/>
            <person name="Turgeon B."/>
            <person name="Goodwin S."/>
            <person name="Spatafora J."/>
            <person name="Crous P."/>
            <person name="Grigoriev I."/>
        </authorList>
    </citation>
    <scope>NUCLEOTIDE SEQUENCE</scope>
    <source>
        <strain evidence="3">CBS 110217</strain>
    </source>
</reference>
<sequence>RPAAVPNSSVVVGNPLQQPSSATRPVVAPSSSRAPAPQPSTPSAVGPAHISGPTQATFSSGPDYQAAVLYRHNTARANHGAGPLVWDTTCEANARLAAQTCTFAHYIPTGVREGQNIFTTSGNYINVTSAITEFWYKSEFPHMVPYFGATDVPDSVFHSVGHLTQMLWKGTTSIGCVSLDCGNSMVVNGASSTLNKFTVCNYAPPGNIGNEYGANVGLPISSTNLGSWLD</sequence>
<evidence type="ECO:0000259" key="2">
    <source>
        <dbReference type="SMART" id="SM00198"/>
    </source>
</evidence>
<dbReference type="Proteomes" id="UP000799777">
    <property type="component" value="Unassembled WGS sequence"/>
</dbReference>
<evidence type="ECO:0000313" key="4">
    <source>
        <dbReference type="Proteomes" id="UP000799777"/>
    </source>
</evidence>
<proteinExistence type="predicted"/>
<dbReference type="EMBL" id="ML978335">
    <property type="protein sequence ID" value="KAF2023615.1"/>
    <property type="molecule type" value="Genomic_DNA"/>
</dbReference>
<comment type="caution">
    <text evidence="3">The sequence shown here is derived from an EMBL/GenBank/DDBJ whole genome shotgun (WGS) entry which is preliminary data.</text>
</comment>
<evidence type="ECO:0000313" key="3">
    <source>
        <dbReference type="EMBL" id="KAF2023615.1"/>
    </source>
</evidence>
<keyword evidence="4" id="KW-1185">Reference proteome</keyword>
<dbReference type="OrthoDB" id="337038at2759"/>
<name>A0A9P4GY25_9PLEO</name>
<dbReference type="SUPFAM" id="SSF55797">
    <property type="entry name" value="PR-1-like"/>
    <property type="match status" value="1"/>
</dbReference>
<feature type="compositionally biased region" description="Low complexity" evidence="1">
    <location>
        <begin position="25"/>
        <end position="45"/>
    </location>
</feature>
<dbReference type="InterPro" id="IPR014044">
    <property type="entry name" value="CAP_dom"/>
</dbReference>
<dbReference type="InterPro" id="IPR001283">
    <property type="entry name" value="CRISP-related"/>
</dbReference>
<dbReference type="CDD" id="cd05380">
    <property type="entry name" value="CAP_euk"/>
    <property type="match status" value="1"/>
</dbReference>
<dbReference type="Pfam" id="PF00188">
    <property type="entry name" value="CAP"/>
    <property type="match status" value="1"/>
</dbReference>
<feature type="compositionally biased region" description="Polar residues" evidence="1">
    <location>
        <begin position="1"/>
        <end position="23"/>
    </location>
</feature>
<dbReference type="AlphaFoldDB" id="A0A9P4GY25"/>
<gene>
    <name evidence="3" type="ORF">EK21DRAFT_11726</name>
</gene>
<feature type="region of interest" description="Disordered" evidence="1">
    <location>
        <begin position="1"/>
        <end position="53"/>
    </location>
</feature>
<dbReference type="SMART" id="SM00198">
    <property type="entry name" value="SCP"/>
    <property type="match status" value="1"/>
</dbReference>
<dbReference type="PRINTS" id="PR00837">
    <property type="entry name" value="V5TPXLIKE"/>
</dbReference>
<dbReference type="PANTHER" id="PTHR10334">
    <property type="entry name" value="CYSTEINE-RICH SECRETORY PROTEIN-RELATED"/>
    <property type="match status" value="1"/>
</dbReference>
<feature type="non-terminal residue" evidence="3">
    <location>
        <position position="1"/>
    </location>
</feature>
<organism evidence="3 4">
    <name type="scientific">Setomelanomma holmii</name>
    <dbReference type="NCBI Taxonomy" id="210430"/>
    <lineage>
        <taxon>Eukaryota</taxon>
        <taxon>Fungi</taxon>
        <taxon>Dikarya</taxon>
        <taxon>Ascomycota</taxon>
        <taxon>Pezizomycotina</taxon>
        <taxon>Dothideomycetes</taxon>
        <taxon>Pleosporomycetidae</taxon>
        <taxon>Pleosporales</taxon>
        <taxon>Pleosporineae</taxon>
        <taxon>Phaeosphaeriaceae</taxon>
        <taxon>Setomelanomma</taxon>
    </lineage>
</organism>
<feature type="non-terminal residue" evidence="3">
    <location>
        <position position="230"/>
    </location>
</feature>